<sequence>MFAVNPTSLFFPSNPTATRQQSISLSPSFRRSCAAAGDASVGPSFSRLFNFPSVSATDATGGFRLGQEYDGGASSGSVDGVGRSGSGNGSVKANAMEKKWSRDRESYLVDSSEVLPLPMTYPDSSPVTPEEIDRRLQCDPQVEDCKEVVYEWTGKCRSCQGSGFVSYYNKRGREITCKCIPCLGVGYVQKITARKDIELMEDLDNGKPL</sequence>
<keyword evidence="2" id="KW-1185">Reference proteome</keyword>
<dbReference type="Proteomes" id="UP000504609">
    <property type="component" value="Unplaced"/>
</dbReference>
<dbReference type="InterPro" id="IPR037477">
    <property type="entry name" value="SCO2"/>
</dbReference>
<dbReference type="PANTHER" id="PTHR36035">
    <property type="entry name" value="PROTEIN DISULFIDE-ISOMERASE SCO2"/>
    <property type="match status" value="1"/>
</dbReference>
<protein>
    <submittedName>
        <fullName evidence="3">Protein disulfide-isomerase SCO2</fullName>
    </submittedName>
</protein>
<dbReference type="RefSeq" id="XP_022941608.1">
    <property type="nucleotide sequence ID" value="XM_023085840.1"/>
</dbReference>
<dbReference type="PANTHER" id="PTHR36035:SF1">
    <property type="entry name" value="PROTEIN DISULFIDE-ISOMERASE SCO2"/>
    <property type="match status" value="1"/>
</dbReference>
<evidence type="ECO:0000313" key="2">
    <source>
        <dbReference type="Proteomes" id="UP000504609"/>
    </source>
</evidence>
<accession>A0A6J1FSK5</accession>
<proteinExistence type="predicted"/>
<dbReference type="GeneID" id="111446916"/>
<feature type="region of interest" description="Disordered" evidence="1">
    <location>
        <begin position="73"/>
        <end position="97"/>
    </location>
</feature>
<evidence type="ECO:0000256" key="1">
    <source>
        <dbReference type="SAM" id="MobiDB-lite"/>
    </source>
</evidence>
<evidence type="ECO:0000313" key="3">
    <source>
        <dbReference type="RefSeq" id="XP_022941608.1"/>
    </source>
</evidence>
<reference evidence="3" key="1">
    <citation type="submission" date="2025-08" db="UniProtKB">
        <authorList>
            <consortium name="RefSeq"/>
        </authorList>
    </citation>
    <scope>IDENTIFICATION</scope>
    <source>
        <tissue evidence="3">Young leaves</tissue>
    </source>
</reference>
<name>A0A6J1FSK5_CUCMO</name>
<gene>
    <name evidence="3" type="primary">LOC111446916</name>
</gene>
<dbReference type="AlphaFoldDB" id="A0A6J1FSK5"/>
<dbReference type="KEGG" id="cmos:111446916"/>
<organism evidence="2 3">
    <name type="scientific">Cucurbita moschata</name>
    <name type="common">Winter crookneck squash</name>
    <name type="synonym">Cucurbita pepo var. moschata</name>
    <dbReference type="NCBI Taxonomy" id="3662"/>
    <lineage>
        <taxon>Eukaryota</taxon>
        <taxon>Viridiplantae</taxon>
        <taxon>Streptophyta</taxon>
        <taxon>Embryophyta</taxon>
        <taxon>Tracheophyta</taxon>
        <taxon>Spermatophyta</taxon>
        <taxon>Magnoliopsida</taxon>
        <taxon>eudicotyledons</taxon>
        <taxon>Gunneridae</taxon>
        <taxon>Pentapetalae</taxon>
        <taxon>rosids</taxon>
        <taxon>fabids</taxon>
        <taxon>Cucurbitales</taxon>
        <taxon>Cucurbitaceae</taxon>
        <taxon>Cucurbiteae</taxon>
        <taxon>Cucurbita</taxon>
    </lineage>
</organism>